<dbReference type="Pfam" id="PF20732">
    <property type="entry name" value="NamZ_C"/>
    <property type="match status" value="1"/>
</dbReference>
<dbReference type="Gene3D" id="3.40.50.12170">
    <property type="entry name" value="Uncharacterised protein PF07075, DUF1343"/>
    <property type="match status" value="1"/>
</dbReference>
<feature type="domain" description="Peptidoglycan beta-N-acetylmuramidase NamZ C-terminal" evidence="2">
    <location>
        <begin position="245"/>
        <end position="383"/>
    </location>
</feature>
<comment type="caution">
    <text evidence="3">The sequence shown here is derived from an EMBL/GenBank/DDBJ whole genome shotgun (WGS) entry which is preliminary data.</text>
</comment>
<dbReference type="InterPro" id="IPR048503">
    <property type="entry name" value="NamZ_C"/>
</dbReference>
<dbReference type="EMBL" id="DNWC01000155">
    <property type="protein sequence ID" value="HBJ09716.1"/>
    <property type="molecule type" value="Genomic_DNA"/>
</dbReference>
<dbReference type="Gene3D" id="3.90.1150.140">
    <property type="match status" value="1"/>
</dbReference>
<evidence type="ECO:0000259" key="1">
    <source>
        <dbReference type="Pfam" id="PF07075"/>
    </source>
</evidence>
<reference evidence="3 4" key="1">
    <citation type="journal article" date="2018" name="Nat. Biotechnol.">
        <title>A standardized bacterial taxonomy based on genome phylogeny substantially revises the tree of life.</title>
        <authorList>
            <person name="Parks D.H."/>
            <person name="Chuvochina M."/>
            <person name="Waite D.W."/>
            <person name="Rinke C."/>
            <person name="Skarshewski A."/>
            <person name="Chaumeil P.A."/>
            <person name="Hugenholtz P."/>
        </authorList>
    </citation>
    <scope>NUCLEOTIDE SEQUENCE [LARGE SCALE GENOMIC DNA]</scope>
    <source>
        <strain evidence="3">UBA11482</strain>
    </source>
</reference>
<sequence>MRHHTLLLIFWVLSLGIIQAVPLLNGADQIDKIVSLLKSKRVGLVVNHTSLVGDKQTHLLDTLLSRGVHVVSVFAPEHGFRGNADAGEVVMNGRDKQSGLPIISLYGKNKKPAREQLSGIDVIVFDIQDVGARFYTYISTMYYVMQSCAETGVEMVVLDRPNPNDYIDGPIMQDSLRSFVGMLPLPVLHGLTIGELAGMIRGENWGDTHSLKLTVIPVKGWQHGDSYILPVKPSPNLPNSRSITLYPSLCFFEATDISVGRGTRYPFQVLGYPDKKFGTFSFTPRALPGFDKNPLQKDKTCFGIDLREIEVSGGLSLKYILDFYRIADQGKSFFTRPRFFDMLMGNTQVRMDIIAGKNESQIKGRWADELKEYRQMRKRYLLYPDFRNFD</sequence>
<dbReference type="PIRSF" id="PIRSF016719">
    <property type="entry name" value="UCP016719"/>
    <property type="match status" value="1"/>
</dbReference>
<dbReference type="PANTHER" id="PTHR42915:SF1">
    <property type="entry name" value="PEPTIDOGLYCAN BETA-N-ACETYLMURAMIDASE NAMZ"/>
    <property type="match status" value="1"/>
</dbReference>
<name>A0A354M5C7_9BACT</name>
<dbReference type="Pfam" id="PF07075">
    <property type="entry name" value="NamZ_N"/>
    <property type="match status" value="1"/>
</dbReference>
<dbReference type="AlphaFoldDB" id="A0A354M5C7"/>
<dbReference type="RefSeq" id="WP_278714269.1">
    <property type="nucleotide sequence ID" value="NZ_CATXLH010000161.1"/>
</dbReference>
<dbReference type="InterPro" id="IPR048502">
    <property type="entry name" value="NamZ_N"/>
</dbReference>
<dbReference type="InterPro" id="IPR008302">
    <property type="entry name" value="NamZ"/>
</dbReference>
<proteinExistence type="predicted"/>
<dbReference type="GO" id="GO:0033922">
    <property type="term" value="F:peptidoglycan beta-N-acetylmuramidase activity"/>
    <property type="evidence" value="ECO:0007669"/>
    <property type="project" value="InterPro"/>
</dbReference>
<evidence type="ECO:0000313" key="3">
    <source>
        <dbReference type="EMBL" id="HBJ09716.1"/>
    </source>
</evidence>
<organism evidence="3 4">
    <name type="scientific">Coprobacter fastidiosus</name>
    <dbReference type="NCBI Taxonomy" id="1099853"/>
    <lineage>
        <taxon>Bacteria</taxon>
        <taxon>Pseudomonadati</taxon>
        <taxon>Bacteroidota</taxon>
        <taxon>Bacteroidia</taxon>
        <taxon>Bacteroidales</taxon>
        <taxon>Barnesiellaceae</taxon>
        <taxon>Coprobacter</taxon>
    </lineage>
</organism>
<protein>
    <submittedName>
        <fullName evidence="3">DUF1343 domain-containing protein</fullName>
    </submittedName>
</protein>
<dbReference type="Proteomes" id="UP000262954">
    <property type="component" value="Unassembled WGS sequence"/>
</dbReference>
<feature type="domain" description="Peptidoglycan beta-N-acetylmuramidase NamZ N-terminal" evidence="1">
    <location>
        <begin position="42"/>
        <end position="240"/>
    </location>
</feature>
<gene>
    <name evidence="3" type="ORF">DDY73_12030</name>
</gene>
<evidence type="ECO:0000259" key="2">
    <source>
        <dbReference type="Pfam" id="PF20732"/>
    </source>
</evidence>
<dbReference type="PANTHER" id="PTHR42915">
    <property type="entry name" value="HYPOTHETICAL 460 KDA PROTEIN IN FEUA-SIGW INTERGENIC REGION [PRECURSOR]"/>
    <property type="match status" value="1"/>
</dbReference>
<accession>A0A354M5C7</accession>
<evidence type="ECO:0000313" key="4">
    <source>
        <dbReference type="Proteomes" id="UP000262954"/>
    </source>
</evidence>